<dbReference type="EMBL" id="AMFJ01000570">
    <property type="protein sequence ID" value="EKE27079.1"/>
    <property type="molecule type" value="Genomic_DNA"/>
</dbReference>
<dbReference type="CDD" id="cd00009">
    <property type="entry name" value="AAA"/>
    <property type="match status" value="1"/>
</dbReference>
<protein>
    <recommendedName>
        <fullName evidence="2">DNA polymerase III subunit gamma/tau</fullName>
    </recommendedName>
</protein>
<evidence type="ECO:0008006" key="2">
    <source>
        <dbReference type="Google" id="ProtNLM"/>
    </source>
</evidence>
<dbReference type="InterPro" id="IPR027417">
    <property type="entry name" value="P-loop_NTPase"/>
</dbReference>
<dbReference type="Pfam" id="PF13177">
    <property type="entry name" value="DNA_pol3_delta2"/>
    <property type="match status" value="1"/>
</dbReference>
<dbReference type="SUPFAM" id="SSF52540">
    <property type="entry name" value="P-loop containing nucleoside triphosphate hydrolases"/>
    <property type="match status" value="1"/>
</dbReference>
<dbReference type="InterPro" id="IPR050238">
    <property type="entry name" value="DNA_Rep/Repair_Clamp_Loader"/>
</dbReference>
<accession>K2GAC3</accession>
<comment type="caution">
    <text evidence="1">The sequence shown here is derived from an EMBL/GenBank/DDBJ whole genome shotgun (WGS) entry which is preliminary data.</text>
</comment>
<dbReference type="Gene3D" id="3.40.50.300">
    <property type="entry name" value="P-loop containing nucleotide triphosphate hydrolases"/>
    <property type="match status" value="1"/>
</dbReference>
<dbReference type="GO" id="GO:0006261">
    <property type="term" value="P:DNA-templated DNA replication"/>
    <property type="evidence" value="ECO:0007669"/>
    <property type="project" value="TreeGrafter"/>
</dbReference>
<dbReference type="PANTHER" id="PTHR11669:SF0">
    <property type="entry name" value="PROTEIN STICHEL-LIKE 2"/>
    <property type="match status" value="1"/>
</dbReference>
<gene>
    <name evidence="1" type="ORF">ACD_4C00054G0001</name>
</gene>
<feature type="non-terminal residue" evidence="1">
    <location>
        <position position="138"/>
    </location>
</feature>
<dbReference type="PANTHER" id="PTHR11669">
    <property type="entry name" value="REPLICATION FACTOR C / DNA POLYMERASE III GAMMA-TAU SUBUNIT"/>
    <property type="match status" value="1"/>
</dbReference>
<reference evidence="1" key="1">
    <citation type="journal article" date="2012" name="Science">
        <title>Fermentation, hydrogen, and sulfur metabolism in multiple uncultivated bacterial phyla.</title>
        <authorList>
            <person name="Wrighton K.C."/>
            <person name="Thomas B.C."/>
            <person name="Sharon I."/>
            <person name="Miller C.S."/>
            <person name="Castelle C.J."/>
            <person name="VerBerkmoes N.C."/>
            <person name="Wilkins M.J."/>
            <person name="Hettich R.L."/>
            <person name="Lipton M.S."/>
            <person name="Williams K.H."/>
            <person name="Long P.E."/>
            <person name="Banfield J.F."/>
        </authorList>
    </citation>
    <scope>NUCLEOTIDE SEQUENCE [LARGE SCALE GENOMIC DNA]</scope>
</reference>
<evidence type="ECO:0000313" key="1">
    <source>
        <dbReference type="EMBL" id="EKE27079.1"/>
    </source>
</evidence>
<name>K2GAC3_9BACT</name>
<sequence>MAYQALYRKWRPIDFDEIIGQDHIVQPLKNQIVNKNIGHAYLFSGTRGTGKTSTAKVLARAVNCLNNNDGNPCNTCENCKSILDDQFIDVIEMDAASNNSVDDIRDLREHVKFAPSKGRFKVYIIDEVHMLSQGAFNA</sequence>
<dbReference type="AlphaFoldDB" id="K2GAC3"/>
<organism evidence="1">
    <name type="scientific">uncultured bacterium</name>
    <name type="common">gcode 4</name>
    <dbReference type="NCBI Taxonomy" id="1234023"/>
    <lineage>
        <taxon>Bacteria</taxon>
        <taxon>environmental samples</taxon>
    </lineage>
</organism>
<proteinExistence type="predicted"/>